<proteinExistence type="predicted"/>
<gene>
    <name evidence="1" type="ORF">EVAR_82376_1</name>
</gene>
<comment type="caution">
    <text evidence="1">The sequence shown here is derived from an EMBL/GenBank/DDBJ whole genome shotgun (WGS) entry which is preliminary data.</text>
</comment>
<evidence type="ECO:0000313" key="2">
    <source>
        <dbReference type="Proteomes" id="UP000299102"/>
    </source>
</evidence>
<name>A0A4C1UA10_EUMVA</name>
<sequence>MQRSCLVKIYSPCLPFLAIGCCARQTDHSWWETQRAFSGPLSRSVTHRYVTERYIFHNILSRLRWDNVNEALNGENCSQRNAFPILSIWSYAAAGYRRRPLGGAGVRRSVGGAGAANAPPLLL</sequence>
<accession>A0A4C1UA10</accession>
<protein>
    <submittedName>
        <fullName evidence="1">Uncharacterized protein</fullName>
    </submittedName>
</protein>
<organism evidence="1 2">
    <name type="scientific">Eumeta variegata</name>
    <name type="common">Bagworm moth</name>
    <name type="synonym">Eumeta japonica</name>
    <dbReference type="NCBI Taxonomy" id="151549"/>
    <lineage>
        <taxon>Eukaryota</taxon>
        <taxon>Metazoa</taxon>
        <taxon>Ecdysozoa</taxon>
        <taxon>Arthropoda</taxon>
        <taxon>Hexapoda</taxon>
        <taxon>Insecta</taxon>
        <taxon>Pterygota</taxon>
        <taxon>Neoptera</taxon>
        <taxon>Endopterygota</taxon>
        <taxon>Lepidoptera</taxon>
        <taxon>Glossata</taxon>
        <taxon>Ditrysia</taxon>
        <taxon>Tineoidea</taxon>
        <taxon>Psychidae</taxon>
        <taxon>Oiketicinae</taxon>
        <taxon>Eumeta</taxon>
    </lineage>
</organism>
<dbReference type="Proteomes" id="UP000299102">
    <property type="component" value="Unassembled WGS sequence"/>
</dbReference>
<dbReference type="EMBL" id="BGZK01000148">
    <property type="protein sequence ID" value="GBP23211.1"/>
    <property type="molecule type" value="Genomic_DNA"/>
</dbReference>
<keyword evidence="2" id="KW-1185">Reference proteome</keyword>
<evidence type="ECO:0000313" key="1">
    <source>
        <dbReference type="EMBL" id="GBP23211.1"/>
    </source>
</evidence>
<reference evidence="1 2" key="1">
    <citation type="journal article" date="2019" name="Commun. Biol.">
        <title>The bagworm genome reveals a unique fibroin gene that provides high tensile strength.</title>
        <authorList>
            <person name="Kono N."/>
            <person name="Nakamura H."/>
            <person name="Ohtoshi R."/>
            <person name="Tomita M."/>
            <person name="Numata K."/>
            <person name="Arakawa K."/>
        </authorList>
    </citation>
    <scope>NUCLEOTIDE SEQUENCE [LARGE SCALE GENOMIC DNA]</scope>
</reference>
<dbReference type="AlphaFoldDB" id="A0A4C1UA10"/>
<dbReference type="PROSITE" id="PS51257">
    <property type="entry name" value="PROKAR_LIPOPROTEIN"/>
    <property type="match status" value="1"/>
</dbReference>